<dbReference type="Pfam" id="PF03372">
    <property type="entry name" value="Exo_endo_phos"/>
    <property type="match status" value="1"/>
</dbReference>
<dbReference type="GO" id="GO:0004519">
    <property type="term" value="F:endonuclease activity"/>
    <property type="evidence" value="ECO:0007669"/>
    <property type="project" value="UniProtKB-KW"/>
</dbReference>
<dbReference type="CDD" id="cd10283">
    <property type="entry name" value="MnuA_DNase1-like"/>
    <property type="match status" value="1"/>
</dbReference>
<feature type="compositionally biased region" description="Pro residues" evidence="1">
    <location>
        <begin position="970"/>
        <end position="1001"/>
    </location>
</feature>
<feature type="region of interest" description="Disordered" evidence="1">
    <location>
        <begin position="798"/>
        <end position="823"/>
    </location>
</feature>
<dbReference type="CDD" id="cd04486">
    <property type="entry name" value="YhcR_OBF_like"/>
    <property type="match status" value="1"/>
</dbReference>
<accession>A0A6A9URD2</accession>
<feature type="region of interest" description="Disordered" evidence="1">
    <location>
        <begin position="299"/>
        <end position="356"/>
    </location>
</feature>
<feature type="region of interest" description="Disordered" evidence="1">
    <location>
        <begin position="963"/>
        <end position="1004"/>
    </location>
</feature>
<dbReference type="Gene3D" id="3.60.10.10">
    <property type="entry name" value="Endonuclease/exonuclease/phosphatase"/>
    <property type="match status" value="1"/>
</dbReference>
<keyword evidence="2" id="KW-1133">Transmembrane helix</keyword>
<sequence length="1185" mass="121630">MVDVVGHHLQLGRRRPRPRRRAGRQRGEEQGEGGGEQDRRSVRGAVHGVLQGVWGFPACTSPVTRGQVPGDVPVTGRSSQRHRPSGPGGREVVVTSPSPGVHGGRPKLSERVARFGPDPARRRRTTVPPTPHRLLAAGAATALVAASACTLTAPTALAAPEGDEVVISEVYGGGGNSGSVYSNDFVELYNPTGEAVTVDGWSLEYFSAAGGSGGSVTLQGSVPAGGHYLVQLAAGSQPSQPLPSPDVTGGLTLSGTQGRVALFDVADGPALPTGDVAGDRAGTPDELVDYVGFGAASTFEGSGPAPAISNATSASRDADGTDTDDNATDFAPSAPSPQSSGAVPDPDDPTGPGEPAEVTIAEIQGTGDASPLAGDLVRTEGVVTGVYATGGRDGFTIQTAGPTDPGAGASTGVFVYAPDEVDGLSLGDSVVVTGTVAERFEATQITADIVATTGSGAEVEPLPVEWPESEAERERLEHMLIAPQGSYRVTDNYSLNQYGEVGLAAGERLLVTPTEVGAPGSPEAVAQAAYNAAHGVTLDDGATTNYLNQDDVPLPFLTLETPVTVGAAVEFAETGVVVGYDFDRWRFQPRVPVTGDNPEDAHATFGAAREGVEEVGGDITLGTFNVLNYFTTLGEDVEGCTVADAYTDRDGDPVTTRDCEPRGAYEAEDLERQQAKIVDAVNTLDADVVGLEEIEDSSDFGQPRDTALAELVEALNAAAGEDRWAFVPSPEVVPGTGDDVIRTAFIYQPASVEPVEGSSRILDDAVFDNARAPLAQEFRELAGGEEFIAVVNHFKSKGGSGSGDNVNPDETAGPAGATGGWNGDRTRQAAALVDFADGLQAEWGTDLVFLVGDFNSYSQETPATTLTAAGYTNLGAAENTALDPGAPGTEYSYLFGGTVGSLDGVYASAAAAELVTGVDTWTINAYEPVALEYSRHNYNVEQLYAGDEFRASDHNPFRVGIAFGADEEPTPTPTPEPSLTPEPTPSPEPTPEPTPDEPAPLQPAGAVTPAELTAAEFLADGVEVVATGFAPDLPTTVTLVTPDGTRVPVTFVDGSDVTDQDGALAIQITPTLLPPAGAYTIEITQDGGLLLELALLVTEDDDRTPGPSPSPGTPRPGADGDDRPAGGAGGDDDGGWDDGSVVVSGEGLAATGSELGWAVPALGALLVTGGAAALVAARRTRTARR</sequence>
<evidence type="ECO:0000259" key="3">
    <source>
        <dbReference type="PROSITE" id="PS51841"/>
    </source>
</evidence>
<organism evidence="4 5">
    <name type="scientific">Auraticoccus cholistanensis</name>
    <dbReference type="NCBI Taxonomy" id="2656650"/>
    <lineage>
        <taxon>Bacteria</taxon>
        <taxon>Bacillati</taxon>
        <taxon>Actinomycetota</taxon>
        <taxon>Actinomycetes</taxon>
        <taxon>Propionibacteriales</taxon>
        <taxon>Propionibacteriaceae</taxon>
        <taxon>Auraticoccus</taxon>
    </lineage>
</organism>
<dbReference type="AlphaFoldDB" id="A0A6A9URD2"/>
<feature type="region of interest" description="Disordered" evidence="1">
    <location>
        <begin position="56"/>
        <end position="131"/>
    </location>
</feature>
<feature type="region of interest" description="Disordered" evidence="1">
    <location>
        <begin position="1100"/>
        <end position="1142"/>
    </location>
</feature>
<feature type="transmembrane region" description="Helical" evidence="2">
    <location>
        <begin position="1157"/>
        <end position="1177"/>
    </location>
</feature>
<dbReference type="PANTHER" id="PTHR42834:SF1">
    <property type="entry name" value="ENDONUCLEASE_EXONUCLEASE_PHOSPHATASE FAMILY PROTEIN (AFU_ORTHOLOGUE AFUA_3G09210)"/>
    <property type="match status" value="1"/>
</dbReference>
<feature type="compositionally biased region" description="Low complexity" evidence="1">
    <location>
        <begin position="328"/>
        <end position="344"/>
    </location>
</feature>
<evidence type="ECO:0000313" key="5">
    <source>
        <dbReference type="Proteomes" id="UP000435304"/>
    </source>
</evidence>
<keyword evidence="5" id="KW-1185">Reference proteome</keyword>
<dbReference type="Proteomes" id="UP000435304">
    <property type="component" value="Unassembled WGS sequence"/>
</dbReference>
<evidence type="ECO:0000256" key="1">
    <source>
        <dbReference type="SAM" id="MobiDB-lite"/>
    </source>
</evidence>
<keyword evidence="4" id="KW-0255">Endonuclease</keyword>
<dbReference type="SUPFAM" id="SSF56219">
    <property type="entry name" value="DNase I-like"/>
    <property type="match status" value="1"/>
</dbReference>
<keyword evidence="2" id="KW-0472">Membrane</keyword>
<feature type="domain" description="LTD" evidence="3">
    <location>
        <begin position="152"/>
        <end position="295"/>
    </location>
</feature>
<evidence type="ECO:0000313" key="4">
    <source>
        <dbReference type="EMBL" id="MVA75456.1"/>
    </source>
</evidence>
<dbReference type="InterPro" id="IPR005135">
    <property type="entry name" value="Endo/exonuclease/phosphatase"/>
</dbReference>
<keyword evidence="4" id="KW-0378">Hydrolase</keyword>
<gene>
    <name evidence="4" type="ORF">GC722_05350</name>
</gene>
<dbReference type="InterPro" id="IPR001322">
    <property type="entry name" value="Lamin_tail_dom"/>
</dbReference>
<comment type="caution">
    <text evidence="4">The sequence shown here is derived from an EMBL/GenBank/DDBJ whole genome shotgun (WGS) entry which is preliminary data.</text>
</comment>
<dbReference type="PANTHER" id="PTHR42834">
    <property type="entry name" value="ENDONUCLEASE/EXONUCLEASE/PHOSPHATASE FAMILY PROTEIN (AFU_ORTHOLOGUE AFUA_3G09210)"/>
    <property type="match status" value="1"/>
</dbReference>
<dbReference type="PROSITE" id="PS51841">
    <property type="entry name" value="LTD"/>
    <property type="match status" value="1"/>
</dbReference>
<feature type="compositionally biased region" description="Basic residues" evidence="1">
    <location>
        <begin position="10"/>
        <end position="24"/>
    </location>
</feature>
<proteinExistence type="predicted"/>
<dbReference type="Pfam" id="PF00932">
    <property type="entry name" value="LTD"/>
    <property type="match status" value="1"/>
</dbReference>
<dbReference type="InterPro" id="IPR047971">
    <property type="entry name" value="ExeM-like"/>
</dbReference>
<dbReference type="InterPro" id="IPR036691">
    <property type="entry name" value="Endo/exonu/phosph_ase_sf"/>
</dbReference>
<protein>
    <submittedName>
        <fullName evidence="4">ExeM/NucH family extracellular endonuclease</fullName>
    </submittedName>
</protein>
<reference evidence="4 5" key="1">
    <citation type="submission" date="2019-12" db="EMBL/GenBank/DDBJ databases">
        <title>Auraticoccus cholistani sp. nov., an actinomycete isolated from soil of Cholistan desert.</title>
        <authorList>
            <person name="Cheema M.T."/>
        </authorList>
    </citation>
    <scope>NUCLEOTIDE SEQUENCE [LARGE SCALE GENOMIC DNA]</scope>
    <source>
        <strain evidence="4 5">F435</strain>
    </source>
</reference>
<dbReference type="EMBL" id="WPCU01000004">
    <property type="protein sequence ID" value="MVA75456.1"/>
    <property type="molecule type" value="Genomic_DNA"/>
</dbReference>
<keyword evidence="4" id="KW-0540">Nuclease</keyword>
<name>A0A6A9URD2_9ACTN</name>
<evidence type="ECO:0000256" key="2">
    <source>
        <dbReference type="SAM" id="Phobius"/>
    </source>
</evidence>
<feature type="region of interest" description="Disordered" evidence="1">
    <location>
        <begin position="1"/>
        <end position="42"/>
    </location>
</feature>
<dbReference type="NCBIfam" id="NF033681">
    <property type="entry name" value="ExeM_NucH_DNase"/>
    <property type="match status" value="1"/>
</dbReference>
<keyword evidence="2" id="KW-0812">Transmembrane</keyword>